<sequence>MANAPFYPNILSSIKTTAFACTSQFTLHNISIMIKDSHTTTSVTPRSANAKAKTTHHKIKVINFKEYSLCLKEKN</sequence>
<dbReference type="AlphaFoldDB" id="A0AAV6VWN6"/>
<reference evidence="1 2" key="1">
    <citation type="journal article" date="2022" name="Nat. Ecol. Evol.">
        <title>A masculinizing supergene underlies an exaggerated male reproductive morph in a spider.</title>
        <authorList>
            <person name="Hendrickx F."/>
            <person name="De Corte Z."/>
            <person name="Sonet G."/>
            <person name="Van Belleghem S.M."/>
            <person name="Kostlbacher S."/>
            <person name="Vangestel C."/>
        </authorList>
    </citation>
    <scope>NUCLEOTIDE SEQUENCE [LARGE SCALE GENOMIC DNA]</scope>
    <source>
        <strain evidence="1">W744_W776</strain>
    </source>
</reference>
<gene>
    <name evidence="1" type="ORF">JTE90_016848</name>
</gene>
<dbReference type="EMBL" id="JAFNEN010000006">
    <property type="protein sequence ID" value="KAG8201372.1"/>
    <property type="molecule type" value="Genomic_DNA"/>
</dbReference>
<accession>A0AAV6VWN6</accession>
<name>A0AAV6VWN6_9ARAC</name>
<proteinExistence type="predicted"/>
<keyword evidence="2" id="KW-1185">Reference proteome</keyword>
<evidence type="ECO:0000313" key="2">
    <source>
        <dbReference type="Proteomes" id="UP000827092"/>
    </source>
</evidence>
<dbReference type="Proteomes" id="UP000827092">
    <property type="component" value="Unassembled WGS sequence"/>
</dbReference>
<organism evidence="1 2">
    <name type="scientific">Oedothorax gibbosus</name>
    <dbReference type="NCBI Taxonomy" id="931172"/>
    <lineage>
        <taxon>Eukaryota</taxon>
        <taxon>Metazoa</taxon>
        <taxon>Ecdysozoa</taxon>
        <taxon>Arthropoda</taxon>
        <taxon>Chelicerata</taxon>
        <taxon>Arachnida</taxon>
        <taxon>Araneae</taxon>
        <taxon>Araneomorphae</taxon>
        <taxon>Entelegynae</taxon>
        <taxon>Araneoidea</taxon>
        <taxon>Linyphiidae</taxon>
        <taxon>Erigoninae</taxon>
        <taxon>Oedothorax</taxon>
    </lineage>
</organism>
<comment type="caution">
    <text evidence="1">The sequence shown here is derived from an EMBL/GenBank/DDBJ whole genome shotgun (WGS) entry which is preliminary data.</text>
</comment>
<evidence type="ECO:0000313" key="1">
    <source>
        <dbReference type="EMBL" id="KAG8201372.1"/>
    </source>
</evidence>
<protein>
    <submittedName>
        <fullName evidence="1">Uncharacterized protein</fullName>
    </submittedName>
</protein>